<evidence type="ECO:0000256" key="6">
    <source>
        <dbReference type="ARBA" id="ARBA00023136"/>
    </source>
</evidence>
<dbReference type="Proteomes" id="UP000215367">
    <property type="component" value="Unassembled WGS sequence"/>
</dbReference>
<keyword evidence="3" id="KW-0997">Cell inner membrane</keyword>
<evidence type="ECO:0000313" key="9">
    <source>
        <dbReference type="EMBL" id="OYD83875.1"/>
    </source>
</evidence>
<dbReference type="GO" id="GO:0005886">
    <property type="term" value="C:plasma membrane"/>
    <property type="evidence" value="ECO:0007669"/>
    <property type="project" value="UniProtKB-SubCell"/>
</dbReference>
<dbReference type="RefSeq" id="WP_094303791.1">
    <property type="nucleotide sequence ID" value="NZ_NOWT01000011.1"/>
</dbReference>
<feature type="domain" description="Mce/MlaD" evidence="8">
    <location>
        <begin position="318"/>
        <end position="421"/>
    </location>
</feature>
<evidence type="ECO:0000256" key="5">
    <source>
        <dbReference type="ARBA" id="ARBA00022989"/>
    </source>
</evidence>
<organism evidence="9 10">
    <name type="scientific">Azospirillum brasilense</name>
    <dbReference type="NCBI Taxonomy" id="192"/>
    <lineage>
        <taxon>Bacteria</taxon>
        <taxon>Pseudomonadati</taxon>
        <taxon>Pseudomonadota</taxon>
        <taxon>Alphaproteobacteria</taxon>
        <taxon>Rhodospirillales</taxon>
        <taxon>Azospirillaceae</taxon>
        <taxon>Azospirillum</taxon>
    </lineage>
</organism>
<evidence type="ECO:0000256" key="2">
    <source>
        <dbReference type="ARBA" id="ARBA00022475"/>
    </source>
</evidence>
<proteinExistence type="predicted"/>
<dbReference type="InterPro" id="IPR003399">
    <property type="entry name" value="Mce/MlaD"/>
</dbReference>
<gene>
    <name evidence="9" type="ORF">CHT98_13925</name>
</gene>
<comment type="subcellular location">
    <subcellularLocation>
        <location evidence="1">Cell inner membrane</location>
    </subcellularLocation>
</comment>
<dbReference type="AlphaFoldDB" id="A0A235HFB4"/>
<keyword evidence="9" id="KW-0614">Plasmid</keyword>
<feature type="transmembrane region" description="Helical" evidence="7">
    <location>
        <begin position="44"/>
        <end position="65"/>
    </location>
</feature>
<feature type="domain" description="Mce/MlaD" evidence="8">
    <location>
        <begin position="67"/>
        <end position="159"/>
    </location>
</feature>
<dbReference type="Pfam" id="PF02470">
    <property type="entry name" value="MlaD"/>
    <property type="match status" value="3"/>
</dbReference>
<keyword evidence="6 7" id="KW-0472">Membrane</keyword>
<keyword evidence="5 7" id="KW-1133">Transmembrane helix</keyword>
<feature type="domain" description="Mce/MlaD" evidence="8">
    <location>
        <begin position="183"/>
        <end position="243"/>
    </location>
</feature>
<reference evidence="9 10" key="1">
    <citation type="submission" date="2017-07" db="EMBL/GenBank/DDBJ databases">
        <title>Whole genome sequence of Azospirillum brasilense 2A1, a potential biofertilizer strain.</title>
        <authorList>
            <person name="Fontana C.A."/>
            <person name="Toffoli L.M."/>
            <person name="Salazar S.M."/>
            <person name="Puglisi E."/>
            <person name="Pedraza R."/>
            <person name="Bassi D."/>
            <person name="Cocconcelli P.S."/>
        </authorList>
    </citation>
    <scope>NUCLEOTIDE SEQUENCE [LARGE SCALE GENOMIC DNA]</scope>
    <source>
        <strain evidence="9 10">2A1</strain>
        <plasmid evidence="9">unnamed</plasmid>
    </source>
</reference>
<evidence type="ECO:0000256" key="4">
    <source>
        <dbReference type="ARBA" id="ARBA00022692"/>
    </source>
</evidence>
<keyword evidence="4 7" id="KW-0812">Transmembrane</keyword>
<dbReference type="PANTHER" id="PTHR30462:SF0">
    <property type="entry name" value="INTERMEMBRANE TRANSPORT PROTEIN YEBT"/>
    <property type="match status" value="1"/>
</dbReference>
<evidence type="ECO:0000256" key="7">
    <source>
        <dbReference type="SAM" id="Phobius"/>
    </source>
</evidence>
<accession>A0A235HFB4</accession>
<evidence type="ECO:0000259" key="8">
    <source>
        <dbReference type="Pfam" id="PF02470"/>
    </source>
</evidence>
<dbReference type="InterPro" id="IPR051800">
    <property type="entry name" value="PqiA-PqiB_transport"/>
</dbReference>
<sequence length="566" mass="60620">MNTDTRTADADPSIAHPQIAHPQIAQPQIAQPVVRGRSHGRASLVWIIPIAAALIGLSLVVQALWQRGPTITVTFASAEGIEPGKTKVKYKNVDIGDVTGLALSADRTRVVATVDLAKEAAPFAVAGSRFWVVRPRLAGSGISGLGTLLSGAYIGVDAGQGDEGRSAFVGEEEPPVVPSDVPGRRFVLHADDVGSLDIGSPVFFRRVQVGHVESFTLDPDGRRTTMGIFVKAPYERFVTAGSRFWHASGVDLRMDAAGLKLETQSLATILLGGVAFESPDTGGPVQSAAAQAAEEGAHFNLAADRVEALKSPDGTPETLVLHFQQSIRGLAAGAPVDFRGVEIGQVRSVSVEYDPAGTDFVSSVRIDVYPQRLGRVSDAFPESMPQDRRRALLADLVQRGMRAQLRSGNLLTGQLYVAVDFFPQASPAQFDPQLDPLELPTVPGDLQEMQQQVQSILRKLDRLPFDTLGQDAHRLMAAAEATVTQLGSVARRADRETMPEVRLAIRDLRQTLATVQGSIAGDSPLLLEIRQALRGVSDATRSVKALTDGLDRSPESLLRGKKETTR</sequence>
<keyword evidence="2" id="KW-1003">Cell membrane</keyword>
<dbReference type="EMBL" id="NOWT01000011">
    <property type="protein sequence ID" value="OYD83875.1"/>
    <property type="molecule type" value="Genomic_DNA"/>
</dbReference>
<evidence type="ECO:0000256" key="1">
    <source>
        <dbReference type="ARBA" id="ARBA00004533"/>
    </source>
</evidence>
<name>A0A235HFB4_AZOBR</name>
<protein>
    <submittedName>
        <fullName evidence="9">Mammalian cell entry protein</fullName>
    </submittedName>
</protein>
<evidence type="ECO:0000256" key="3">
    <source>
        <dbReference type="ARBA" id="ARBA00022519"/>
    </source>
</evidence>
<evidence type="ECO:0000313" key="10">
    <source>
        <dbReference type="Proteomes" id="UP000215367"/>
    </source>
</evidence>
<geneLocation type="plasmid" evidence="9">
    <name>unnamed</name>
</geneLocation>
<dbReference type="PANTHER" id="PTHR30462">
    <property type="entry name" value="INTERMEMBRANE TRANSPORT PROTEIN PQIB-RELATED"/>
    <property type="match status" value="1"/>
</dbReference>
<comment type="caution">
    <text evidence="9">The sequence shown here is derived from an EMBL/GenBank/DDBJ whole genome shotgun (WGS) entry which is preliminary data.</text>
</comment>